<reference evidence="2" key="1">
    <citation type="submission" date="2021-02" db="EMBL/GenBank/DDBJ databases">
        <authorList>
            <person name="Dougan E. K."/>
            <person name="Rhodes N."/>
            <person name="Thang M."/>
            <person name="Chan C."/>
        </authorList>
    </citation>
    <scope>NUCLEOTIDE SEQUENCE</scope>
</reference>
<dbReference type="InterPro" id="IPR000210">
    <property type="entry name" value="BTB/POZ_dom"/>
</dbReference>
<evidence type="ECO:0000259" key="1">
    <source>
        <dbReference type="PROSITE" id="PS50097"/>
    </source>
</evidence>
<dbReference type="PROSITE" id="PS50097">
    <property type="entry name" value="BTB"/>
    <property type="match status" value="1"/>
</dbReference>
<dbReference type="Pfam" id="PF00651">
    <property type="entry name" value="BTB"/>
    <property type="match status" value="1"/>
</dbReference>
<dbReference type="AlphaFoldDB" id="A0A812PIM9"/>
<keyword evidence="3" id="KW-1185">Reference proteome</keyword>
<dbReference type="PANTHER" id="PTHR24413">
    <property type="entry name" value="SPECKLE-TYPE POZ PROTEIN"/>
    <property type="match status" value="1"/>
</dbReference>
<feature type="domain" description="BTB" evidence="1">
    <location>
        <begin position="15"/>
        <end position="73"/>
    </location>
</feature>
<protein>
    <submittedName>
        <fullName evidence="2">LONRF1 protein</fullName>
    </submittedName>
</protein>
<dbReference type="SUPFAM" id="SSF54695">
    <property type="entry name" value="POZ domain"/>
    <property type="match status" value="1"/>
</dbReference>
<dbReference type="Gene3D" id="3.30.710.10">
    <property type="entry name" value="Potassium Channel Kv1.1, Chain A"/>
    <property type="match status" value="1"/>
</dbReference>
<organism evidence="2 3">
    <name type="scientific">Symbiodinium natans</name>
    <dbReference type="NCBI Taxonomy" id="878477"/>
    <lineage>
        <taxon>Eukaryota</taxon>
        <taxon>Sar</taxon>
        <taxon>Alveolata</taxon>
        <taxon>Dinophyceae</taxon>
        <taxon>Suessiales</taxon>
        <taxon>Symbiodiniaceae</taxon>
        <taxon>Symbiodinium</taxon>
    </lineage>
</organism>
<dbReference type="Proteomes" id="UP000604046">
    <property type="component" value="Unassembled WGS sequence"/>
</dbReference>
<proteinExistence type="predicted"/>
<dbReference type="EMBL" id="CAJNDS010002148">
    <property type="protein sequence ID" value="CAE7351539.1"/>
    <property type="molecule type" value="Genomic_DNA"/>
</dbReference>
<accession>A0A812PIM9</accession>
<comment type="caution">
    <text evidence="2">The sequence shown here is derived from an EMBL/GenBank/DDBJ whole genome shotgun (WGS) entry which is preliminary data.</text>
</comment>
<dbReference type="OrthoDB" id="6359816at2759"/>
<evidence type="ECO:0000313" key="2">
    <source>
        <dbReference type="EMBL" id="CAE7351539.1"/>
    </source>
</evidence>
<evidence type="ECO:0000313" key="3">
    <source>
        <dbReference type="Proteomes" id="UP000604046"/>
    </source>
</evidence>
<gene>
    <name evidence="2" type="primary">LONRF1</name>
    <name evidence="2" type="ORF">SNAT2548_LOCUS18542</name>
</gene>
<sequence length="258" mass="29570">MVEPCGALAETGPLLDGSRRRSGGVIQVHSHVLMAASEVFTRMLQSGMQEAQSGRIVLRDKALDDFRVVLEHLDLRGGSLPPPITQENLELLLGYADEYQILGLKNRCEGFLQRLAKSKPEYVLELSAQYDLQKAKFVTARHLAARKDSILLNYETDPTVRKAVYTELLQLVDVERRQQKAVVELDFTPHDSHEHASRHWSVILKTLADLKTQEKTNCEYEDEGNRWRKHLLMIVRLFLSDFEEQCEGQEEEEKREEG</sequence>
<dbReference type="SMART" id="SM00225">
    <property type="entry name" value="BTB"/>
    <property type="match status" value="1"/>
</dbReference>
<dbReference type="CDD" id="cd18186">
    <property type="entry name" value="BTB_POZ_ZBTB_KLHL-like"/>
    <property type="match status" value="1"/>
</dbReference>
<name>A0A812PIM9_9DINO</name>
<dbReference type="InterPro" id="IPR011333">
    <property type="entry name" value="SKP1/BTB/POZ_sf"/>
</dbReference>